<dbReference type="PANTHER" id="PTHR43586">
    <property type="entry name" value="CYSTEINE DESULFURASE"/>
    <property type="match status" value="1"/>
</dbReference>
<name>A0A842IZP7_9FLAO</name>
<dbReference type="SUPFAM" id="SSF53383">
    <property type="entry name" value="PLP-dependent transferases"/>
    <property type="match status" value="1"/>
</dbReference>
<dbReference type="PANTHER" id="PTHR43586:SF15">
    <property type="entry name" value="BLR3095 PROTEIN"/>
    <property type="match status" value="1"/>
</dbReference>
<accession>A0A842IZP7</accession>
<dbReference type="Gene3D" id="3.90.1150.10">
    <property type="entry name" value="Aspartate Aminotransferase, domain 1"/>
    <property type="match status" value="1"/>
</dbReference>
<dbReference type="GO" id="GO:0008483">
    <property type="term" value="F:transaminase activity"/>
    <property type="evidence" value="ECO:0007669"/>
    <property type="project" value="UniProtKB-KW"/>
</dbReference>
<dbReference type="EMBL" id="JACLCP010000007">
    <property type="protein sequence ID" value="MBC2846727.1"/>
    <property type="molecule type" value="Genomic_DNA"/>
</dbReference>
<dbReference type="Proteomes" id="UP000533900">
    <property type="component" value="Unassembled WGS sequence"/>
</dbReference>
<gene>
    <name evidence="3" type="ORF">H7F21_16590</name>
</gene>
<dbReference type="RefSeq" id="WP_185790437.1">
    <property type="nucleotide sequence ID" value="NZ_JACLCP010000007.1"/>
</dbReference>
<dbReference type="InterPro" id="IPR000192">
    <property type="entry name" value="Aminotrans_V_dom"/>
</dbReference>
<protein>
    <submittedName>
        <fullName evidence="3">Aminotransferase class V-fold PLP-dependent enzyme</fullName>
    </submittedName>
</protein>
<evidence type="ECO:0000256" key="1">
    <source>
        <dbReference type="ARBA" id="ARBA00022898"/>
    </source>
</evidence>
<dbReference type="InterPro" id="IPR015424">
    <property type="entry name" value="PyrdxlP-dep_Trfase"/>
</dbReference>
<evidence type="ECO:0000259" key="2">
    <source>
        <dbReference type="Pfam" id="PF00266"/>
    </source>
</evidence>
<sequence length="382" mass="42960">MAIEDLKDQFSFPNDVAYLNTASFSPAFKSVEDAGIKAVQLKSRPDFYQNSDLFEPVAKLRQLFAKVIGADDHNRIVTIPSVSYGMATVANNITLQKGDEILLIEEQFPSNVYTWRALAKTFDANIVTIKQPKTIADWNSEILKAINDKTAVVAMAHIHWANGYIFDLKAIRSKTKQHNALMIIDGSQSIGALPFSIKDIQPDALICAGYKWLFGPYGCAYAYYSDYFDNGSPIEQNWTIRLNSENLAGLTKYQTAYKPLAQRYNAGESASFIYVKMQTAALKEILKIAPKELQDYCDSISKDALEDLNALGFISDDSEIRAKHLFGIKIPKIVDLEKLKHQLKSDNVIVSYRGDYIRISCHVFNTRIHFNKLVESITKVVS</sequence>
<organism evidence="3 4">
    <name type="scientific">Winogradskyella flava</name>
    <dbReference type="NCBI Taxonomy" id="1884876"/>
    <lineage>
        <taxon>Bacteria</taxon>
        <taxon>Pseudomonadati</taxon>
        <taxon>Bacteroidota</taxon>
        <taxon>Flavobacteriia</taxon>
        <taxon>Flavobacteriales</taxon>
        <taxon>Flavobacteriaceae</taxon>
        <taxon>Winogradskyella</taxon>
    </lineage>
</organism>
<dbReference type="Pfam" id="PF00266">
    <property type="entry name" value="Aminotran_5"/>
    <property type="match status" value="1"/>
</dbReference>
<evidence type="ECO:0000313" key="4">
    <source>
        <dbReference type="Proteomes" id="UP000533900"/>
    </source>
</evidence>
<evidence type="ECO:0000313" key="3">
    <source>
        <dbReference type="EMBL" id="MBC2846727.1"/>
    </source>
</evidence>
<dbReference type="InterPro" id="IPR015421">
    <property type="entry name" value="PyrdxlP-dep_Trfase_major"/>
</dbReference>
<keyword evidence="1" id="KW-0663">Pyridoxal phosphate</keyword>
<dbReference type="InterPro" id="IPR015422">
    <property type="entry name" value="PyrdxlP-dep_Trfase_small"/>
</dbReference>
<dbReference type="AlphaFoldDB" id="A0A842IZP7"/>
<keyword evidence="4" id="KW-1185">Reference proteome</keyword>
<feature type="domain" description="Aminotransferase class V" evidence="2">
    <location>
        <begin position="55"/>
        <end position="352"/>
    </location>
</feature>
<dbReference type="Gene3D" id="3.40.640.10">
    <property type="entry name" value="Type I PLP-dependent aspartate aminotransferase-like (Major domain)"/>
    <property type="match status" value="1"/>
</dbReference>
<keyword evidence="3" id="KW-0808">Transferase</keyword>
<comment type="caution">
    <text evidence="3">The sequence shown here is derived from an EMBL/GenBank/DDBJ whole genome shotgun (WGS) entry which is preliminary data.</text>
</comment>
<reference evidence="3" key="1">
    <citation type="submission" date="2020-08" db="EMBL/GenBank/DDBJ databases">
        <title>Winogradskyella ouciana sp. nov., isolated from the hadal seawater of the Mariana Trench.</title>
        <authorList>
            <person name="He X."/>
        </authorList>
    </citation>
    <scope>NUCLEOTIDE SEQUENCE [LARGE SCALE GENOMIC DNA]</scope>
    <source>
        <strain evidence="3">KCTC 52348</strain>
    </source>
</reference>
<keyword evidence="3" id="KW-0032">Aminotransferase</keyword>
<proteinExistence type="predicted"/>